<dbReference type="EMBL" id="FNJD01000026">
    <property type="protein sequence ID" value="SDP66912.1"/>
    <property type="molecule type" value="Genomic_DNA"/>
</dbReference>
<name>A0ABY0SWC4_9RHOB</name>
<gene>
    <name evidence="1" type="ORF">SAMN04488512_12627</name>
</gene>
<reference evidence="1 2" key="1">
    <citation type="submission" date="2016-10" db="EMBL/GenBank/DDBJ databases">
        <authorList>
            <person name="Varghese N."/>
            <person name="Submissions S."/>
        </authorList>
    </citation>
    <scope>NUCLEOTIDE SEQUENCE [LARGE SCALE GENOMIC DNA]</scope>
    <source>
        <strain evidence="1 2">DSM 17584</strain>
    </source>
</reference>
<comment type="caution">
    <text evidence="1">The sequence shown here is derived from an EMBL/GenBank/DDBJ whole genome shotgun (WGS) entry which is preliminary data.</text>
</comment>
<accession>A0ABY0SWC4</accession>
<keyword evidence="2" id="KW-1185">Reference proteome</keyword>
<protein>
    <submittedName>
        <fullName evidence="1">Uncharacterized protein</fullName>
    </submittedName>
</protein>
<sequence length="69" mass="8148">MRATQFYVLPYTSRLKKDPVARRTLTLRSFLRKVDAALPDEYIDFLNRGGPDELDWEVLYPEQWKTAVS</sequence>
<proteinExistence type="predicted"/>
<dbReference type="Proteomes" id="UP000198646">
    <property type="component" value="Unassembled WGS sequence"/>
</dbReference>
<organism evidence="1 2">
    <name type="scientific">Sulfitobacter litoralis</name>
    <dbReference type="NCBI Taxonomy" id="335975"/>
    <lineage>
        <taxon>Bacteria</taxon>
        <taxon>Pseudomonadati</taxon>
        <taxon>Pseudomonadota</taxon>
        <taxon>Alphaproteobacteria</taxon>
        <taxon>Rhodobacterales</taxon>
        <taxon>Roseobacteraceae</taxon>
        <taxon>Sulfitobacter</taxon>
    </lineage>
</organism>
<evidence type="ECO:0000313" key="2">
    <source>
        <dbReference type="Proteomes" id="UP000198646"/>
    </source>
</evidence>
<evidence type="ECO:0000313" key="1">
    <source>
        <dbReference type="EMBL" id="SDP66912.1"/>
    </source>
</evidence>